<dbReference type="CDD" id="cd02440">
    <property type="entry name" value="AdoMet_MTases"/>
    <property type="match status" value="1"/>
</dbReference>
<proteinExistence type="predicted"/>
<accession>A0A917JC30</accession>
<dbReference type="Gene3D" id="3.40.50.150">
    <property type="entry name" value="Vaccinia Virus protein VP39"/>
    <property type="match status" value="1"/>
</dbReference>
<evidence type="ECO:0000259" key="1">
    <source>
        <dbReference type="Pfam" id="PF13649"/>
    </source>
</evidence>
<dbReference type="Proteomes" id="UP000662074">
    <property type="component" value="Unassembled WGS sequence"/>
</dbReference>
<dbReference type="InterPro" id="IPR041698">
    <property type="entry name" value="Methyltransf_25"/>
</dbReference>
<dbReference type="RefSeq" id="WP_188417977.1">
    <property type="nucleotide sequence ID" value="NZ_BMDO01000009.1"/>
</dbReference>
<dbReference type="EMBL" id="BMDO01000009">
    <property type="protein sequence ID" value="GGI51867.1"/>
    <property type="molecule type" value="Genomic_DNA"/>
</dbReference>
<keyword evidence="3" id="KW-1185">Reference proteome</keyword>
<dbReference type="Pfam" id="PF13649">
    <property type="entry name" value="Methyltransf_25"/>
    <property type="match status" value="1"/>
</dbReference>
<dbReference type="InterPro" id="IPR029063">
    <property type="entry name" value="SAM-dependent_MTases_sf"/>
</dbReference>
<reference evidence="2" key="2">
    <citation type="submission" date="2020-09" db="EMBL/GenBank/DDBJ databases">
        <authorList>
            <person name="Sun Q."/>
            <person name="Sedlacek I."/>
        </authorList>
    </citation>
    <scope>NUCLEOTIDE SEQUENCE</scope>
    <source>
        <strain evidence="2">CCM 8711</strain>
    </source>
</reference>
<comment type="caution">
    <text evidence="2">The sequence shown here is derived from an EMBL/GenBank/DDBJ whole genome shotgun (WGS) entry which is preliminary data.</text>
</comment>
<dbReference type="SUPFAM" id="SSF53335">
    <property type="entry name" value="S-adenosyl-L-methionine-dependent methyltransferases"/>
    <property type="match status" value="1"/>
</dbReference>
<evidence type="ECO:0000313" key="2">
    <source>
        <dbReference type="EMBL" id="GGI51867.1"/>
    </source>
</evidence>
<sequence>MAANYDRTAWFYERLSKLVFGQAQVKAQEFFLDRIPPKSNILIIGGGTGQILESLTLLHPSGLKITYVEISPKMMALSRKRNTGQNHINYITAGIEEANVTHVFDVVITAFLFDNFPQDILNKVFMVINARLKPGALWLNTDFQLTGPLWQKLMLQSMYTFFRLFGAVKVNKLPNVKMQFEKHGYKLHAQKNFYGNFITAKLYLKK</sequence>
<name>A0A917JC30_9SPHI</name>
<reference evidence="2" key="1">
    <citation type="journal article" date="2014" name="Int. J. Syst. Evol. Microbiol.">
        <title>Complete genome sequence of Corynebacterium casei LMG S-19264T (=DSM 44701T), isolated from a smear-ripened cheese.</title>
        <authorList>
            <consortium name="US DOE Joint Genome Institute (JGI-PGF)"/>
            <person name="Walter F."/>
            <person name="Albersmeier A."/>
            <person name="Kalinowski J."/>
            <person name="Ruckert C."/>
        </authorList>
    </citation>
    <scope>NUCLEOTIDE SEQUENCE</scope>
    <source>
        <strain evidence="2">CCM 8711</strain>
    </source>
</reference>
<organism evidence="2 3">
    <name type="scientific">Mucilaginibacter galii</name>
    <dbReference type="NCBI Taxonomy" id="2005073"/>
    <lineage>
        <taxon>Bacteria</taxon>
        <taxon>Pseudomonadati</taxon>
        <taxon>Bacteroidota</taxon>
        <taxon>Sphingobacteriia</taxon>
        <taxon>Sphingobacteriales</taxon>
        <taxon>Sphingobacteriaceae</taxon>
        <taxon>Mucilaginibacter</taxon>
    </lineage>
</organism>
<protein>
    <recommendedName>
        <fullName evidence="1">Methyltransferase domain-containing protein</fullName>
    </recommendedName>
</protein>
<evidence type="ECO:0000313" key="3">
    <source>
        <dbReference type="Proteomes" id="UP000662074"/>
    </source>
</evidence>
<dbReference type="AlphaFoldDB" id="A0A917JC30"/>
<gene>
    <name evidence="2" type="ORF">GCM10011425_30790</name>
</gene>
<feature type="domain" description="Methyltransferase" evidence="1">
    <location>
        <begin position="41"/>
        <end position="135"/>
    </location>
</feature>